<evidence type="ECO:0000313" key="3">
    <source>
        <dbReference type="Proteomes" id="UP000475214"/>
    </source>
</evidence>
<dbReference type="InterPro" id="IPR005175">
    <property type="entry name" value="PPC_dom"/>
</dbReference>
<organism evidence="2 3">
    <name type="scientific">Phytoactinopolyspora halotolerans</name>
    <dbReference type="NCBI Taxonomy" id="1981512"/>
    <lineage>
        <taxon>Bacteria</taxon>
        <taxon>Bacillati</taxon>
        <taxon>Actinomycetota</taxon>
        <taxon>Actinomycetes</taxon>
        <taxon>Jiangellales</taxon>
        <taxon>Jiangellaceae</taxon>
        <taxon>Phytoactinopolyspora</taxon>
    </lineage>
</organism>
<reference evidence="2 3" key="1">
    <citation type="submission" date="2020-02" db="EMBL/GenBank/DDBJ databases">
        <authorList>
            <person name="Li X.-J."/>
            <person name="Han X.-M."/>
        </authorList>
    </citation>
    <scope>NUCLEOTIDE SEQUENCE [LARGE SCALE GENOMIC DNA]</scope>
    <source>
        <strain evidence="2 3">CCTCC AB 2017055</strain>
    </source>
</reference>
<dbReference type="GO" id="GO:0003677">
    <property type="term" value="F:DNA binding"/>
    <property type="evidence" value="ECO:0007669"/>
    <property type="project" value="UniProtKB-KW"/>
</dbReference>
<evidence type="ECO:0000313" key="2">
    <source>
        <dbReference type="EMBL" id="NEE02034.1"/>
    </source>
</evidence>
<dbReference type="AlphaFoldDB" id="A0A6L9SBL4"/>
<name>A0A6L9SBL4_9ACTN</name>
<dbReference type="SUPFAM" id="SSF117856">
    <property type="entry name" value="AF0104/ALDC/Ptd012-like"/>
    <property type="match status" value="1"/>
</dbReference>
<keyword evidence="3" id="KW-1185">Reference proteome</keyword>
<accession>A0A6L9SBL4</accession>
<protein>
    <submittedName>
        <fullName evidence="2">DNA-binding protein</fullName>
    </submittedName>
</protein>
<dbReference type="Pfam" id="PF03479">
    <property type="entry name" value="PCC"/>
    <property type="match status" value="1"/>
</dbReference>
<comment type="caution">
    <text evidence="2">The sequence shown here is derived from an EMBL/GenBank/DDBJ whole genome shotgun (WGS) entry which is preliminary data.</text>
</comment>
<sequence>MRSKKLGVSTPQTYAVVLDTGEPVLDKLREFASAEGISTSHFTAIGAFESVTLGYFDLDQTRYLEIPVEEQVEVLTMAGDMVGSGEDRRIHAHVVVGRRDGTTRGGHLLHAVTRPTLEVMVTESPAELARRYDETTGLTLIDPG</sequence>
<dbReference type="Proteomes" id="UP000475214">
    <property type="component" value="Unassembled WGS sequence"/>
</dbReference>
<dbReference type="Gene3D" id="3.30.1330.80">
    <property type="entry name" value="Hypothetical protein, similar to alpha- acetolactate decarboxylase, domain 2"/>
    <property type="match status" value="1"/>
</dbReference>
<dbReference type="PIRSF" id="PIRSF016702">
    <property type="entry name" value="DNA_bp_PD1"/>
    <property type="match status" value="1"/>
</dbReference>
<dbReference type="CDD" id="cd11378">
    <property type="entry name" value="DUF296"/>
    <property type="match status" value="1"/>
</dbReference>
<dbReference type="InterPro" id="IPR025707">
    <property type="entry name" value="DNA_bp_PD1"/>
</dbReference>
<evidence type="ECO:0000259" key="1">
    <source>
        <dbReference type="PROSITE" id="PS51742"/>
    </source>
</evidence>
<proteinExistence type="predicted"/>
<dbReference type="PANTHER" id="PTHR34988">
    <property type="entry name" value="PROTEIN, PUTATIVE-RELATED"/>
    <property type="match status" value="1"/>
</dbReference>
<dbReference type="PROSITE" id="PS51742">
    <property type="entry name" value="PPC"/>
    <property type="match status" value="1"/>
</dbReference>
<dbReference type="PANTHER" id="PTHR34988:SF1">
    <property type="entry name" value="DNA-BINDING PROTEIN"/>
    <property type="match status" value="1"/>
</dbReference>
<keyword evidence="2" id="KW-0238">DNA-binding</keyword>
<feature type="domain" description="PPC" evidence="1">
    <location>
        <begin position="8"/>
        <end position="144"/>
    </location>
</feature>
<gene>
    <name evidence="2" type="ORF">G1H10_17810</name>
</gene>
<dbReference type="EMBL" id="JAAGOA010000012">
    <property type="protein sequence ID" value="NEE02034.1"/>
    <property type="molecule type" value="Genomic_DNA"/>
</dbReference>